<gene>
    <name evidence="2" type="ORF">BZL29_7476</name>
</gene>
<feature type="region of interest" description="Disordered" evidence="1">
    <location>
        <begin position="1"/>
        <end position="25"/>
    </location>
</feature>
<dbReference type="EMBL" id="MVBN01000010">
    <property type="protein sequence ID" value="OOK66084.1"/>
    <property type="molecule type" value="Genomic_DNA"/>
</dbReference>
<evidence type="ECO:0000256" key="1">
    <source>
        <dbReference type="SAM" id="MobiDB-lite"/>
    </source>
</evidence>
<name>A0A1V3WGH5_MYCKA</name>
<evidence type="ECO:0000313" key="2">
    <source>
        <dbReference type="EMBL" id="OOK66084.1"/>
    </source>
</evidence>
<accession>A0A1V3WGH5</accession>
<evidence type="ECO:0000313" key="3">
    <source>
        <dbReference type="Proteomes" id="UP000188532"/>
    </source>
</evidence>
<comment type="caution">
    <text evidence="2">The sequence shown here is derived from an EMBL/GenBank/DDBJ whole genome shotgun (WGS) entry which is preliminary data.</text>
</comment>
<sequence>MPLGASTDPATPATPASTWQRAGSERGIEQAALGAELRH</sequence>
<feature type="compositionally biased region" description="Low complexity" evidence="1">
    <location>
        <begin position="1"/>
        <end position="18"/>
    </location>
</feature>
<dbReference type="Proteomes" id="UP000188532">
    <property type="component" value="Unassembled WGS sequence"/>
</dbReference>
<proteinExistence type="predicted"/>
<reference evidence="2 3" key="1">
    <citation type="submission" date="2017-02" db="EMBL/GenBank/DDBJ databases">
        <title>Complete genome sequences of Mycobacterium kansasii strains isolated from rhesus macaques.</title>
        <authorList>
            <person name="Panda A."/>
            <person name="Nagaraj S."/>
            <person name="Zhao X."/>
            <person name="Tettelin H."/>
            <person name="Detolla L.J."/>
        </authorList>
    </citation>
    <scope>NUCLEOTIDE SEQUENCE [LARGE SCALE GENOMIC DNA]</scope>
    <source>
        <strain evidence="2 3">11-3469</strain>
    </source>
</reference>
<protein>
    <submittedName>
        <fullName evidence="2">Uncharacterized protein</fullName>
    </submittedName>
</protein>
<dbReference type="AlphaFoldDB" id="A0A1V3WGH5"/>
<organism evidence="2 3">
    <name type="scientific">Mycobacterium kansasii</name>
    <dbReference type="NCBI Taxonomy" id="1768"/>
    <lineage>
        <taxon>Bacteria</taxon>
        <taxon>Bacillati</taxon>
        <taxon>Actinomycetota</taxon>
        <taxon>Actinomycetes</taxon>
        <taxon>Mycobacteriales</taxon>
        <taxon>Mycobacteriaceae</taxon>
        <taxon>Mycobacterium</taxon>
    </lineage>
</organism>